<dbReference type="GeneID" id="60683304"/>
<dbReference type="Proteomes" id="UP000436911">
    <property type="component" value="Unassembled WGS sequence"/>
</dbReference>
<feature type="signal peptide" evidence="1">
    <location>
        <begin position="1"/>
        <end position="22"/>
    </location>
</feature>
<evidence type="ECO:0000313" key="3">
    <source>
        <dbReference type="EMBL" id="KAA3524108.1"/>
    </source>
</evidence>
<evidence type="ECO:0000256" key="1">
    <source>
        <dbReference type="SAM" id="SignalP"/>
    </source>
</evidence>
<sequence>MKTALIHFLCAATISMALPVTANSATLVYTENQTTISYSVNWTSGMTVEQAMQTAGPDYVTGWSHQYSGNSLLMVLATGTFPATPSTTDGKLGTPYWLLCVDSKPASTGMTQQTIPSSTSEVKWIWTSKYKCQ</sequence>
<keyword evidence="1" id="KW-0732">Signal</keyword>
<evidence type="ECO:0008006" key="5">
    <source>
        <dbReference type="Google" id="ProtNLM"/>
    </source>
</evidence>
<feature type="chain" id="PRO_5041540513" description="DUF4430 domain-containing protein" evidence="1">
    <location>
        <begin position="23"/>
        <end position="133"/>
    </location>
</feature>
<proteinExistence type="predicted"/>
<dbReference type="RefSeq" id="WP_060718324.1">
    <property type="nucleotide sequence ID" value="NZ_AP023268.1"/>
</dbReference>
<evidence type="ECO:0000313" key="4">
    <source>
        <dbReference type="Proteomes" id="UP000436911"/>
    </source>
</evidence>
<reference evidence="2 4" key="1">
    <citation type="submission" date="2018-08" db="EMBL/GenBank/DDBJ databases">
        <title>Genome sequencing of Agrobacterium vitis strain ICMP 10754.</title>
        <authorList>
            <person name="Visnovsky S.B."/>
            <person name="Pitman A.R."/>
        </authorList>
    </citation>
    <scope>NUCLEOTIDE SEQUENCE [LARGE SCALE GENOMIC DNA]</scope>
    <source>
        <strain evidence="2 4">ICMP 10754</strain>
    </source>
</reference>
<name>A0A368NTY9_AGRVI</name>
<gene>
    <name evidence="3" type="ORF">DXT89_19165</name>
    <name evidence="2" type="ORF">DXT89_20240</name>
</gene>
<protein>
    <recommendedName>
        <fullName evidence="5">DUF4430 domain-containing protein</fullName>
    </recommendedName>
</protein>
<organism evidence="2 4">
    <name type="scientific">Agrobacterium vitis</name>
    <name type="common">Rhizobium vitis</name>
    <dbReference type="NCBI Taxonomy" id="373"/>
    <lineage>
        <taxon>Bacteria</taxon>
        <taxon>Pseudomonadati</taxon>
        <taxon>Pseudomonadota</taxon>
        <taxon>Alphaproteobacteria</taxon>
        <taxon>Hyphomicrobiales</taxon>
        <taxon>Rhizobiaceae</taxon>
        <taxon>Rhizobium/Agrobacterium group</taxon>
        <taxon>Agrobacterium</taxon>
    </lineage>
</organism>
<accession>A0A368NTY9</accession>
<evidence type="ECO:0000313" key="2">
    <source>
        <dbReference type="EMBL" id="KAA3523769.1"/>
    </source>
</evidence>
<dbReference type="EMBL" id="QUSG01000014">
    <property type="protein sequence ID" value="KAA3524108.1"/>
    <property type="molecule type" value="Genomic_DNA"/>
</dbReference>
<dbReference type="OrthoDB" id="8290323at2"/>
<comment type="caution">
    <text evidence="2">The sequence shown here is derived from an EMBL/GenBank/DDBJ whole genome shotgun (WGS) entry which is preliminary data.</text>
</comment>
<dbReference type="EMBL" id="QUSG01000015">
    <property type="protein sequence ID" value="KAA3523769.1"/>
    <property type="molecule type" value="Genomic_DNA"/>
</dbReference>
<dbReference type="AlphaFoldDB" id="A0A368NTY9"/>